<accession>E0I9N3</accession>
<dbReference type="AlphaFoldDB" id="E0I9N3"/>
<organism evidence="9 10">
    <name type="scientific">Paenibacillus curdlanolyticus YK9</name>
    <dbReference type="NCBI Taxonomy" id="717606"/>
    <lineage>
        <taxon>Bacteria</taxon>
        <taxon>Bacillati</taxon>
        <taxon>Bacillota</taxon>
        <taxon>Bacilli</taxon>
        <taxon>Bacillales</taxon>
        <taxon>Paenibacillaceae</taxon>
        <taxon>Paenibacillus</taxon>
    </lineage>
</organism>
<dbReference type="Gene3D" id="1.10.3720.10">
    <property type="entry name" value="MetI-like"/>
    <property type="match status" value="1"/>
</dbReference>
<dbReference type="InterPro" id="IPR000515">
    <property type="entry name" value="MetI-like"/>
</dbReference>
<evidence type="ECO:0000256" key="1">
    <source>
        <dbReference type="ARBA" id="ARBA00004651"/>
    </source>
</evidence>
<dbReference type="InterPro" id="IPR035906">
    <property type="entry name" value="MetI-like_sf"/>
</dbReference>
<dbReference type="CDD" id="cd06261">
    <property type="entry name" value="TM_PBP2"/>
    <property type="match status" value="1"/>
</dbReference>
<feature type="transmembrane region" description="Helical" evidence="7">
    <location>
        <begin position="147"/>
        <end position="167"/>
    </location>
</feature>
<evidence type="ECO:0000256" key="5">
    <source>
        <dbReference type="ARBA" id="ARBA00022989"/>
    </source>
</evidence>
<keyword evidence="4 7" id="KW-0812">Transmembrane</keyword>
<dbReference type="RefSeq" id="WP_006038364.1">
    <property type="nucleotide sequence ID" value="NZ_AEDD01000005.1"/>
</dbReference>
<name>E0I9N3_9BACL</name>
<keyword evidence="6 7" id="KW-0472">Membrane</keyword>
<reference evidence="9 10" key="1">
    <citation type="submission" date="2010-07" db="EMBL/GenBank/DDBJ databases">
        <title>The draft genome of Paenibacillus curdlanolyticus YK9.</title>
        <authorList>
            <consortium name="US DOE Joint Genome Institute (JGI-PGF)"/>
            <person name="Lucas S."/>
            <person name="Copeland A."/>
            <person name="Lapidus A."/>
            <person name="Cheng J.-F."/>
            <person name="Bruce D."/>
            <person name="Goodwin L."/>
            <person name="Pitluck S."/>
            <person name="Land M.L."/>
            <person name="Hauser L."/>
            <person name="Chang Y.-J."/>
            <person name="Jeffries C."/>
            <person name="Anderson I.J."/>
            <person name="Johnson E."/>
            <person name="Loganathan U."/>
            <person name="Mulhopadhyay B."/>
            <person name="Kyrpides N."/>
            <person name="Woyke T.J."/>
        </authorList>
    </citation>
    <scope>NUCLEOTIDE SEQUENCE [LARGE SCALE GENOMIC DNA]</scope>
    <source>
        <strain evidence="9 10">YK9</strain>
    </source>
</reference>
<feature type="transmembrane region" description="Helical" evidence="7">
    <location>
        <begin position="100"/>
        <end position="126"/>
    </location>
</feature>
<dbReference type="PANTHER" id="PTHR43227">
    <property type="entry name" value="BLL4140 PROTEIN"/>
    <property type="match status" value="1"/>
</dbReference>
<keyword evidence="5 7" id="KW-1133">Transmembrane helix</keyword>
<evidence type="ECO:0000256" key="4">
    <source>
        <dbReference type="ARBA" id="ARBA00022692"/>
    </source>
</evidence>
<keyword evidence="2 7" id="KW-0813">Transport</keyword>
<feature type="transmembrane region" description="Helical" evidence="7">
    <location>
        <begin position="296"/>
        <end position="321"/>
    </location>
</feature>
<dbReference type="EMBL" id="AEDD01000005">
    <property type="protein sequence ID" value="EFM11117.1"/>
    <property type="molecule type" value="Genomic_DNA"/>
</dbReference>
<dbReference type="PROSITE" id="PS50928">
    <property type="entry name" value="ABC_TM1"/>
    <property type="match status" value="1"/>
</dbReference>
<sequence>MPDMAQQPRVVTDTGGKITPAIKRKKSALKNFMLSWQLYAMVLPAVIFTLVFAYVPLLYSVIAFQNFKPYHTLNHVFFHADWVGLDHFKYAFSLQAAKQAMINTAVLFVLKVIGNTIAPLIFALLLNEVRREGIKRSIQTLVYLPHFMSWVILGGILIDVLGQQGIVNVLLGRVFDMAPIPFLLDGDWYRAVIVVSDMWKEFGFGAIVFLATLAGINPALYEASEVDGANRWKQTMYVTIPSMLPITLVVLTLTIAGVLGYGLFEQIFNTYNGLVYSKGDVIDTFVFRIGIQTGQFSFATAVGLFKSFIGLILVVIGYRLAYKYANYKIF</sequence>
<dbReference type="Pfam" id="PF00528">
    <property type="entry name" value="BPD_transp_1"/>
    <property type="match status" value="1"/>
</dbReference>
<protein>
    <submittedName>
        <fullName evidence="9">Binding-protein-dependent transport systems inner membrane component</fullName>
    </submittedName>
</protein>
<feature type="transmembrane region" description="Helical" evidence="7">
    <location>
        <begin position="32"/>
        <end position="55"/>
    </location>
</feature>
<evidence type="ECO:0000256" key="2">
    <source>
        <dbReference type="ARBA" id="ARBA00022448"/>
    </source>
</evidence>
<evidence type="ECO:0000256" key="7">
    <source>
        <dbReference type="RuleBase" id="RU363032"/>
    </source>
</evidence>
<evidence type="ECO:0000313" key="9">
    <source>
        <dbReference type="EMBL" id="EFM11117.1"/>
    </source>
</evidence>
<dbReference type="InterPro" id="IPR050809">
    <property type="entry name" value="UgpAE/MalFG_permease"/>
</dbReference>
<keyword evidence="3" id="KW-1003">Cell membrane</keyword>
<comment type="subcellular location">
    <subcellularLocation>
        <location evidence="1 7">Cell membrane</location>
        <topology evidence="1 7">Multi-pass membrane protein</topology>
    </subcellularLocation>
</comment>
<gene>
    <name evidence="9" type="ORF">PaecuDRAFT_2370</name>
</gene>
<evidence type="ECO:0000313" key="10">
    <source>
        <dbReference type="Proteomes" id="UP000005387"/>
    </source>
</evidence>
<evidence type="ECO:0000259" key="8">
    <source>
        <dbReference type="PROSITE" id="PS50928"/>
    </source>
</evidence>
<evidence type="ECO:0000256" key="3">
    <source>
        <dbReference type="ARBA" id="ARBA00022475"/>
    </source>
</evidence>
<keyword evidence="10" id="KW-1185">Reference proteome</keyword>
<dbReference type="SUPFAM" id="SSF161098">
    <property type="entry name" value="MetI-like"/>
    <property type="match status" value="1"/>
</dbReference>
<evidence type="ECO:0000256" key="6">
    <source>
        <dbReference type="ARBA" id="ARBA00023136"/>
    </source>
</evidence>
<feature type="domain" description="ABC transmembrane type-1" evidence="8">
    <location>
        <begin position="101"/>
        <end position="317"/>
    </location>
</feature>
<dbReference type="GO" id="GO:0055085">
    <property type="term" value="P:transmembrane transport"/>
    <property type="evidence" value="ECO:0007669"/>
    <property type="project" value="InterPro"/>
</dbReference>
<feature type="transmembrane region" description="Helical" evidence="7">
    <location>
        <begin position="202"/>
        <end position="221"/>
    </location>
</feature>
<dbReference type="eggNOG" id="COG4209">
    <property type="taxonomic scope" value="Bacteria"/>
</dbReference>
<dbReference type="GO" id="GO:0005886">
    <property type="term" value="C:plasma membrane"/>
    <property type="evidence" value="ECO:0007669"/>
    <property type="project" value="UniProtKB-SubCell"/>
</dbReference>
<dbReference type="Proteomes" id="UP000005387">
    <property type="component" value="Unassembled WGS sequence"/>
</dbReference>
<proteinExistence type="inferred from homology"/>
<dbReference type="STRING" id="717606.PaecuDRAFT_2370"/>
<feature type="transmembrane region" description="Helical" evidence="7">
    <location>
        <begin position="242"/>
        <end position="264"/>
    </location>
</feature>
<dbReference type="PANTHER" id="PTHR43227:SF11">
    <property type="entry name" value="BLL4140 PROTEIN"/>
    <property type="match status" value="1"/>
</dbReference>
<comment type="similarity">
    <text evidence="7">Belongs to the binding-protein-dependent transport system permease family.</text>
</comment>